<dbReference type="AlphaFoldDB" id="A0A1H3CJX2"/>
<evidence type="ECO:0000256" key="2">
    <source>
        <dbReference type="SAM" id="Phobius"/>
    </source>
</evidence>
<reference evidence="5" key="1">
    <citation type="submission" date="2016-10" db="EMBL/GenBank/DDBJ databases">
        <authorList>
            <person name="Varghese N."/>
            <person name="Submissions S."/>
        </authorList>
    </citation>
    <scope>NUCLEOTIDE SEQUENCE [LARGE SCALE GENOMIC DNA]</scope>
    <source>
        <strain evidence="5">CGMCC 1.10118</strain>
    </source>
</reference>
<evidence type="ECO:0000313" key="5">
    <source>
        <dbReference type="Proteomes" id="UP000199170"/>
    </source>
</evidence>
<proteinExistence type="predicted"/>
<feature type="transmembrane region" description="Helical" evidence="2">
    <location>
        <begin position="71"/>
        <end position="90"/>
    </location>
</feature>
<dbReference type="STRING" id="660517.SAMN04487946_10146"/>
<dbReference type="Pfam" id="PF23994">
    <property type="entry name" value="DUF7312"/>
    <property type="match status" value="1"/>
</dbReference>
<dbReference type="RefSeq" id="WP_089763863.1">
    <property type="nucleotide sequence ID" value="NZ_FNPB01000001.1"/>
</dbReference>
<keyword evidence="2" id="KW-0472">Membrane</keyword>
<name>A0A1H3CJX2_9EURY</name>
<keyword evidence="5" id="KW-1185">Reference proteome</keyword>
<evidence type="ECO:0000313" key="4">
    <source>
        <dbReference type="EMBL" id="SDX54178.1"/>
    </source>
</evidence>
<keyword evidence="2" id="KW-1133">Transmembrane helix</keyword>
<feature type="domain" description="DUF7312" evidence="3">
    <location>
        <begin position="13"/>
        <end position="88"/>
    </location>
</feature>
<organism evidence="4 5">
    <name type="scientific">Halobellus clavatus</name>
    <dbReference type="NCBI Taxonomy" id="660517"/>
    <lineage>
        <taxon>Archaea</taxon>
        <taxon>Methanobacteriati</taxon>
        <taxon>Methanobacteriota</taxon>
        <taxon>Stenosarchaea group</taxon>
        <taxon>Halobacteria</taxon>
        <taxon>Halobacteriales</taxon>
        <taxon>Haloferacaceae</taxon>
        <taxon>Halobellus</taxon>
    </lineage>
</organism>
<sequence>MSGPDIDADRADDDSARTSVSDSPAGPDSPDGTDPGHDEATEDDVAGGQLETGLPFERPPIEPEDPTAENALFVVLGVLGTVGLLATAIVPGAL</sequence>
<feature type="region of interest" description="Disordered" evidence="1">
    <location>
        <begin position="1"/>
        <end position="65"/>
    </location>
</feature>
<dbReference type="InterPro" id="IPR055736">
    <property type="entry name" value="DUF7312"/>
</dbReference>
<dbReference type="EMBL" id="FNPB01000001">
    <property type="protein sequence ID" value="SDX54178.1"/>
    <property type="molecule type" value="Genomic_DNA"/>
</dbReference>
<gene>
    <name evidence="4" type="ORF">SAMN04487946_10146</name>
</gene>
<dbReference type="Proteomes" id="UP000199170">
    <property type="component" value="Unassembled WGS sequence"/>
</dbReference>
<evidence type="ECO:0000259" key="3">
    <source>
        <dbReference type="Pfam" id="PF23994"/>
    </source>
</evidence>
<feature type="compositionally biased region" description="Basic and acidic residues" evidence="1">
    <location>
        <begin position="7"/>
        <end position="16"/>
    </location>
</feature>
<accession>A0A1H3CJX2</accession>
<evidence type="ECO:0000256" key="1">
    <source>
        <dbReference type="SAM" id="MobiDB-lite"/>
    </source>
</evidence>
<keyword evidence="2" id="KW-0812">Transmembrane</keyword>
<protein>
    <recommendedName>
        <fullName evidence="3">DUF7312 domain-containing protein</fullName>
    </recommendedName>
</protein>